<evidence type="ECO:0000313" key="2">
    <source>
        <dbReference type="Proteomes" id="UP000014411"/>
    </source>
</evidence>
<gene>
    <name evidence="1" type="ORF">RGCCGE502_17055</name>
</gene>
<dbReference type="Proteomes" id="UP000014411">
    <property type="component" value="Unassembled WGS sequence"/>
</dbReference>
<dbReference type="AlphaFoldDB" id="S3ID80"/>
<dbReference type="Gene3D" id="1.20.120.330">
    <property type="entry name" value="Nucleotidyltransferases domain 2"/>
    <property type="match status" value="1"/>
</dbReference>
<keyword evidence="1" id="KW-0808">Transferase</keyword>
<reference evidence="1 2" key="1">
    <citation type="journal article" date="2012" name="J. Bacteriol.">
        <title>Genome sequence of Rhizobium grahamii CCGE502, a broad-host-range symbiont with low nodulation competitiveness in Phaseolus vulgaris.</title>
        <authorList>
            <person name="Althabegoiti M.J."/>
            <person name="Lozano L."/>
            <person name="Torres-Tejerizo G."/>
            <person name="Ormeno-Orrillo E."/>
            <person name="Rogel M.A."/>
            <person name="Gonzalez V."/>
            <person name="Martinez-Romero E."/>
        </authorList>
    </citation>
    <scope>NUCLEOTIDE SEQUENCE [LARGE SCALE GENOMIC DNA]</scope>
    <source>
        <strain evidence="1 2">CCGE 502</strain>
    </source>
</reference>
<name>S3ID80_9HYPH</name>
<comment type="caution">
    <text evidence="1">The sequence shown here is derived from an EMBL/GenBank/DDBJ whole genome shotgun (WGS) entry which is preliminary data.</text>
</comment>
<keyword evidence="2" id="KW-1185">Reference proteome</keyword>
<sequence length="68" mass="8069">MEPRLIAAWPRDSRFARRCFELLSRAYVEARYSAQYEITPEELAWLTARVRSLQEVVKIVCLEHLSDE</sequence>
<dbReference type="STRING" id="990285.RGCCGE502_17055"/>
<organism evidence="1 2">
    <name type="scientific">Rhizobium grahamii CCGE 502</name>
    <dbReference type="NCBI Taxonomy" id="990285"/>
    <lineage>
        <taxon>Bacteria</taxon>
        <taxon>Pseudomonadati</taxon>
        <taxon>Pseudomonadota</taxon>
        <taxon>Alphaproteobacteria</taxon>
        <taxon>Hyphomicrobiales</taxon>
        <taxon>Rhizobiaceae</taxon>
        <taxon>Rhizobium/Agrobacterium group</taxon>
        <taxon>Rhizobium</taxon>
    </lineage>
</organism>
<dbReference type="HOGENOM" id="CLU_198624_0_0_5"/>
<dbReference type="EMBL" id="AEYE02000017">
    <property type="protein sequence ID" value="EPE97093.1"/>
    <property type="molecule type" value="Genomic_DNA"/>
</dbReference>
<dbReference type="GO" id="GO:0016740">
    <property type="term" value="F:transferase activity"/>
    <property type="evidence" value="ECO:0007669"/>
    <property type="project" value="UniProtKB-KW"/>
</dbReference>
<evidence type="ECO:0000313" key="1">
    <source>
        <dbReference type="EMBL" id="EPE97093.1"/>
    </source>
</evidence>
<proteinExistence type="predicted"/>
<protein>
    <submittedName>
        <fullName evidence="1">Nucleotidyltransferase protein</fullName>
    </submittedName>
</protein>
<accession>S3ID80</accession>
<dbReference type="eggNOG" id="COG2250">
    <property type="taxonomic scope" value="Bacteria"/>
</dbReference>